<accession>A0ACD3AYH1</accession>
<gene>
    <name evidence="1" type="ORF">BDN72DRAFT_838276</name>
</gene>
<reference evidence="1 2" key="1">
    <citation type="journal article" date="2019" name="Nat. Ecol. Evol.">
        <title>Megaphylogeny resolves global patterns of mushroom evolution.</title>
        <authorList>
            <person name="Varga T."/>
            <person name="Krizsan K."/>
            <person name="Foldi C."/>
            <person name="Dima B."/>
            <person name="Sanchez-Garcia M."/>
            <person name="Sanchez-Ramirez S."/>
            <person name="Szollosi G.J."/>
            <person name="Szarkandi J.G."/>
            <person name="Papp V."/>
            <person name="Albert L."/>
            <person name="Andreopoulos W."/>
            <person name="Angelini C."/>
            <person name="Antonin V."/>
            <person name="Barry K.W."/>
            <person name="Bougher N.L."/>
            <person name="Buchanan P."/>
            <person name="Buyck B."/>
            <person name="Bense V."/>
            <person name="Catcheside P."/>
            <person name="Chovatia M."/>
            <person name="Cooper J."/>
            <person name="Damon W."/>
            <person name="Desjardin D."/>
            <person name="Finy P."/>
            <person name="Geml J."/>
            <person name="Haridas S."/>
            <person name="Hughes K."/>
            <person name="Justo A."/>
            <person name="Karasinski D."/>
            <person name="Kautmanova I."/>
            <person name="Kiss B."/>
            <person name="Kocsube S."/>
            <person name="Kotiranta H."/>
            <person name="LaButti K.M."/>
            <person name="Lechner B.E."/>
            <person name="Liimatainen K."/>
            <person name="Lipzen A."/>
            <person name="Lukacs Z."/>
            <person name="Mihaltcheva S."/>
            <person name="Morgado L.N."/>
            <person name="Niskanen T."/>
            <person name="Noordeloos M.E."/>
            <person name="Ohm R.A."/>
            <person name="Ortiz-Santana B."/>
            <person name="Ovrebo C."/>
            <person name="Racz N."/>
            <person name="Riley R."/>
            <person name="Savchenko A."/>
            <person name="Shiryaev A."/>
            <person name="Soop K."/>
            <person name="Spirin V."/>
            <person name="Szebenyi C."/>
            <person name="Tomsovsky M."/>
            <person name="Tulloss R.E."/>
            <person name="Uehling J."/>
            <person name="Grigoriev I.V."/>
            <person name="Vagvolgyi C."/>
            <person name="Papp T."/>
            <person name="Martin F.M."/>
            <person name="Miettinen O."/>
            <person name="Hibbett D.S."/>
            <person name="Nagy L.G."/>
        </authorList>
    </citation>
    <scope>NUCLEOTIDE SEQUENCE [LARGE SCALE GENOMIC DNA]</scope>
    <source>
        <strain evidence="1 2">NL-1719</strain>
    </source>
</reference>
<protein>
    <submittedName>
        <fullName evidence="1">Uncharacterized protein</fullName>
    </submittedName>
</protein>
<name>A0ACD3AYH1_9AGAR</name>
<dbReference type="Proteomes" id="UP000308600">
    <property type="component" value="Unassembled WGS sequence"/>
</dbReference>
<sequence>MSDPVAEKSGFLKMYMSSHPDTLVAYAKWYGKVQEPITGAEMSAIDTKSMTLTCKLKAGGTKAVVVKFDPPLAGYEAVKPRLLEMKAHAQEGLGMIKAPKISTFQLSPKDAITSTILVFILIFPGLCPSESASPFFALGIAARDYIGQKVATGLLYTIAVIHILETAYTLSLCRKHTGLLVGALYTLATCAFGFPIIQNFRKRIQDARIDSVMKVE</sequence>
<organism evidence="1 2">
    <name type="scientific">Pluteus cervinus</name>
    <dbReference type="NCBI Taxonomy" id="181527"/>
    <lineage>
        <taxon>Eukaryota</taxon>
        <taxon>Fungi</taxon>
        <taxon>Dikarya</taxon>
        <taxon>Basidiomycota</taxon>
        <taxon>Agaricomycotina</taxon>
        <taxon>Agaricomycetes</taxon>
        <taxon>Agaricomycetidae</taxon>
        <taxon>Agaricales</taxon>
        <taxon>Pluteineae</taxon>
        <taxon>Pluteaceae</taxon>
        <taxon>Pluteus</taxon>
    </lineage>
</organism>
<evidence type="ECO:0000313" key="2">
    <source>
        <dbReference type="Proteomes" id="UP000308600"/>
    </source>
</evidence>
<keyword evidence="2" id="KW-1185">Reference proteome</keyword>
<evidence type="ECO:0000313" key="1">
    <source>
        <dbReference type="EMBL" id="TFK71033.1"/>
    </source>
</evidence>
<proteinExistence type="predicted"/>
<dbReference type="EMBL" id="ML208304">
    <property type="protein sequence ID" value="TFK71033.1"/>
    <property type="molecule type" value="Genomic_DNA"/>
</dbReference>